<comment type="caution">
    <text evidence="1">The sequence shown here is derived from an EMBL/GenBank/DDBJ whole genome shotgun (WGS) entry which is preliminary data.</text>
</comment>
<name>A0ACC2T4M3_9FUNG</name>
<protein>
    <submittedName>
        <fullName evidence="1">Chymase</fullName>
        <ecNumber evidence="1">3.4.21.-</ecNumber>
    </submittedName>
</protein>
<evidence type="ECO:0000313" key="1">
    <source>
        <dbReference type="EMBL" id="KAJ9069507.1"/>
    </source>
</evidence>
<dbReference type="EMBL" id="QTSX02003627">
    <property type="protein sequence ID" value="KAJ9069507.1"/>
    <property type="molecule type" value="Genomic_DNA"/>
</dbReference>
<accession>A0ACC2T4M3</accession>
<keyword evidence="2" id="KW-1185">Reference proteome</keyword>
<evidence type="ECO:0000313" key="2">
    <source>
        <dbReference type="Proteomes" id="UP001165960"/>
    </source>
</evidence>
<dbReference type="Proteomes" id="UP001165960">
    <property type="component" value="Unassembled WGS sequence"/>
</dbReference>
<gene>
    <name evidence="1" type="primary">CMA1_3</name>
    <name evidence="1" type="ORF">DSO57_1017984</name>
</gene>
<organism evidence="1 2">
    <name type="scientific">Entomophthora muscae</name>
    <dbReference type="NCBI Taxonomy" id="34485"/>
    <lineage>
        <taxon>Eukaryota</taxon>
        <taxon>Fungi</taxon>
        <taxon>Fungi incertae sedis</taxon>
        <taxon>Zoopagomycota</taxon>
        <taxon>Entomophthoromycotina</taxon>
        <taxon>Entomophthoromycetes</taxon>
        <taxon>Entomophthorales</taxon>
        <taxon>Entomophthoraceae</taxon>
        <taxon>Entomophthora</taxon>
    </lineage>
</organism>
<sequence>MGWVEQLVASYMHDFPQDLSREGALTRAMRGGLILLAQVAWAYYEADFRMIGGKEADASEHPFLTFVFHRVVKLQCAGALVGPGAVVTAGHCIHSMRPLDYDVRANIYNVSRRATNPNCVYMKVTSLVLPAIYSRTKKTNDIGLILVKPSEDLPAFIKLDGRNLVNTGSTFQALGWGFTEPNGISSQVPTELGIKVIEDKKCQDDFGKEYFKLCAFCATGIRVNTTTCRGDSGGPVFTSDKKILVGIVSYGEKNCSTDSAVFTRIYYFEKWIRGKITPKVSYNADLTLPSEDLSHPTPQPTQQFNIQKFVPRPYQPTNTQQPAPPRYQPPPIRQPAYGNFGRYRGYVY</sequence>
<keyword evidence="1" id="KW-0378">Hydrolase</keyword>
<reference evidence="1" key="1">
    <citation type="submission" date="2022-04" db="EMBL/GenBank/DDBJ databases">
        <title>Genome of the entomopathogenic fungus Entomophthora muscae.</title>
        <authorList>
            <person name="Elya C."/>
            <person name="Lovett B.R."/>
            <person name="Lee E."/>
            <person name="Macias A.M."/>
            <person name="Hajek A.E."/>
            <person name="De Bivort B.L."/>
            <person name="Kasson M.T."/>
            <person name="De Fine Licht H.H."/>
            <person name="Stajich J.E."/>
        </authorList>
    </citation>
    <scope>NUCLEOTIDE SEQUENCE</scope>
    <source>
        <strain evidence="1">Berkeley</strain>
    </source>
</reference>
<dbReference type="EC" id="3.4.21.-" evidence="1"/>
<proteinExistence type="predicted"/>